<feature type="region of interest" description="Disordered" evidence="6">
    <location>
        <begin position="632"/>
        <end position="651"/>
    </location>
</feature>
<feature type="compositionally biased region" description="Acidic residues" evidence="6">
    <location>
        <begin position="75"/>
        <end position="85"/>
    </location>
</feature>
<dbReference type="InterPro" id="IPR013907">
    <property type="entry name" value="Sds3"/>
</dbReference>
<feature type="compositionally biased region" description="Gly residues" evidence="6">
    <location>
        <begin position="270"/>
        <end position="284"/>
    </location>
</feature>
<feature type="region of interest" description="Disordered" evidence="6">
    <location>
        <begin position="571"/>
        <end position="611"/>
    </location>
</feature>
<sequence>MAESPMSDDSLSSIGASTEPLPASDGPFISPPSGSHPEPRSPPPPSRKQLSGGNESDSTLTEVSSSEGRGGGRDAEDDDEDDQDDEKSGAGEPTPKARPFKEAQVRRPLDDGLSDLSSANGDSEDEADVKPKGNALKLSTNSPPRALVGELNARRNTSRPGSYSEIDQDDDVLVATLEEKAASSADEGDEDEVKRTSTTKRGGKAARGTRGRGRGARGRGAKKAAPARRAESPLTSEDEEAEEKAPAEDAPAAVEVVVSPARGRGRGGKAARGGARGGRGGRGGARNAPAAPAAPVKSRSRSPEREASVHSNASGNSRKRPREEEDSTEPSISLDILPELPPLPDLETADNSTRPDGSPNPSAGGDSDSKKPGDESAAEATVGATEEPAAQDAMDVDAEETEVEPVPEPEVEVESEESSQVKKKPAKKGKKGGKGKEKAKDQDPEVDETGTPVVSDHEDADSDDAFLRKRAEAMEALTRIEIEFARLRDKLYIERMTEVEKERVGVENGTHPELIHLTKLIEMRRTRKLELAQKWLEGLEGAYERHKEEEEHAVWTWWATGRSELQTTMLDEANSKRRKLEREKRKMDRPKDGASSLRYRSLKSSSLTSPRSQMASLLSSLLDRCPRSRFTTTADSVSMASTSPRPTSPGLFVTSTCERIQQSALSTTIRP</sequence>
<evidence type="ECO:0000256" key="5">
    <source>
        <dbReference type="ARBA" id="ARBA00023242"/>
    </source>
</evidence>
<gene>
    <name evidence="7" type="ORF">BCR35DRAFT_5425</name>
</gene>
<feature type="compositionally biased region" description="Polar residues" evidence="6">
    <location>
        <begin position="7"/>
        <end position="16"/>
    </location>
</feature>
<evidence type="ECO:0000313" key="7">
    <source>
        <dbReference type="EMBL" id="ORY92648.1"/>
    </source>
</evidence>
<feature type="compositionally biased region" description="Basic and acidic residues" evidence="6">
    <location>
        <begin position="434"/>
        <end position="443"/>
    </location>
</feature>
<evidence type="ECO:0000256" key="2">
    <source>
        <dbReference type="ARBA" id="ARBA00022491"/>
    </source>
</evidence>
<keyword evidence="2" id="KW-0678">Repressor</keyword>
<dbReference type="OrthoDB" id="20886at2759"/>
<dbReference type="InParanoid" id="A0A1Y2G7W2"/>
<dbReference type="STRING" id="106004.A0A1Y2G7W2"/>
<keyword evidence="5" id="KW-0539">Nucleus</keyword>
<reference evidence="7 8" key="1">
    <citation type="submission" date="2016-07" db="EMBL/GenBank/DDBJ databases">
        <title>Pervasive Adenine N6-methylation of Active Genes in Fungi.</title>
        <authorList>
            <consortium name="DOE Joint Genome Institute"/>
            <person name="Mondo S.J."/>
            <person name="Dannebaum R.O."/>
            <person name="Kuo R.C."/>
            <person name="Labutti K."/>
            <person name="Haridas S."/>
            <person name="Kuo A."/>
            <person name="Salamov A."/>
            <person name="Ahrendt S.R."/>
            <person name="Lipzen A."/>
            <person name="Sullivan W."/>
            <person name="Andreopoulos W.B."/>
            <person name="Clum A."/>
            <person name="Lindquist E."/>
            <person name="Daum C."/>
            <person name="Ramamoorthy G.K."/>
            <person name="Gryganskyi A."/>
            <person name="Culley D."/>
            <person name="Magnuson J.K."/>
            <person name="James T.Y."/>
            <person name="O'Malley M.A."/>
            <person name="Stajich J.E."/>
            <person name="Spatafora J.W."/>
            <person name="Visel A."/>
            <person name="Grigoriev I.V."/>
        </authorList>
    </citation>
    <scope>NUCLEOTIDE SEQUENCE [LARGE SCALE GENOMIC DNA]</scope>
    <source>
        <strain evidence="7 8">62-1032</strain>
    </source>
</reference>
<dbReference type="PANTHER" id="PTHR21964">
    <property type="entry name" value="BREAST CANCER METASTASIS-SUPPRESSOR 1"/>
    <property type="match status" value="1"/>
</dbReference>
<comment type="subcellular location">
    <subcellularLocation>
        <location evidence="1">Nucleus</location>
    </subcellularLocation>
</comment>
<organism evidence="7 8">
    <name type="scientific">Leucosporidium creatinivorum</name>
    <dbReference type="NCBI Taxonomy" id="106004"/>
    <lineage>
        <taxon>Eukaryota</taxon>
        <taxon>Fungi</taxon>
        <taxon>Dikarya</taxon>
        <taxon>Basidiomycota</taxon>
        <taxon>Pucciniomycotina</taxon>
        <taxon>Microbotryomycetes</taxon>
        <taxon>Leucosporidiales</taxon>
        <taxon>Leucosporidium</taxon>
    </lineage>
</organism>
<comment type="caution">
    <text evidence="7">The sequence shown here is derived from an EMBL/GenBank/DDBJ whole genome shotgun (WGS) entry which is preliminary data.</text>
</comment>
<feature type="compositionally biased region" description="Polar residues" evidence="6">
    <location>
        <begin position="48"/>
        <end position="66"/>
    </location>
</feature>
<feature type="compositionally biased region" description="Polar residues" evidence="6">
    <location>
        <begin position="632"/>
        <end position="645"/>
    </location>
</feature>
<keyword evidence="8" id="KW-1185">Reference proteome</keyword>
<keyword evidence="3" id="KW-0805">Transcription regulation</keyword>
<evidence type="ECO:0000313" key="8">
    <source>
        <dbReference type="Proteomes" id="UP000193467"/>
    </source>
</evidence>
<dbReference type="AlphaFoldDB" id="A0A1Y2G7W2"/>
<evidence type="ECO:0000256" key="1">
    <source>
        <dbReference type="ARBA" id="ARBA00004123"/>
    </source>
</evidence>
<name>A0A1Y2G7W2_9BASI</name>
<protein>
    <submittedName>
        <fullName evidence="7">Sds3-like-domain-containing protein</fullName>
    </submittedName>
</protein>
<dbReference type="Pfam" id="PF08598">
    <property type="entry name" value="Sds3"/>
    <property type="match status" value="1"/>
</dbReference>
<dbReference type="GO" id="GO:0005654">
    <property type="term" value="C:nucleoplasm"/>
    <property type="evidence" value="ECO:0007669"/>
    <property type="project" value="UniProtKB-ARBA"/>
</dbReference>
<feature type="compositionally biased region" description="Low complexity" evidence="6">
    <location>
        <begin position="595"/>
        <end position="611"/>
    </location>
</feature>
<feature type="compositionally biased region" description="Low complexity" evidence="6">
    <location>
        <begin position="248"/>
        <end position="262"/>
    </location>
</feature>
<feature type="compositionally biased region" description="Low complexity" evidence="6">
    <location>
        <begin position="285"/>
        <end position="295"/>
    </location>
</feature>
<evidence type="ECO:0000256" key="3">
    <source>
        <dbReference type="ARBA" id="ARBA00023015"/>
    </source>
</evidence>
<feature type="compositionally biased region" description="Polar residues" evidence="6">
    <location>
        <begin position="349"/>
        <end position="361"/>
    </location>
</feature>
<accession>A0A1Y2G7W2</accession>
<feature type="compositionally biased region" description="Basic and acidic residues" evidence="6">
    <location>
        <begin position="99"/>
        <end position="110"/>
    </location>
</feature>
<dbReference type="Gene3D" id="1.20.5.1500">
    <property type="match status" value="1"/>
</dbReference>
<feature type="compositionally biased region" description="Acidic residues" evidence="6">
    <location>
        <begin position="394"/>
        <end position="417"/>
    </location>
</feature>
<dbReference type="Proteomes" id="UP000193467">
    <property type="component" value="Unassembled WGS sequence"/>
</dbReference>
<dbReference type="SMART" id="SM01401">
    <property type="entry name" value="Sds3"/>
    <property type="match status" value="1"/>
</dbReference>
<dbReference type="GO" id="GO:0010468">
    <property type="term" value="P:regulation of gene expression"/>
    <property type="evidence" value="ECO:0007669"/>
    <property type="project" value="UniProtKB-ARBA"/>
</dbReference>
<feature type="region of interest" description="Disordered" evidence="6">
    <location>
        <begin position="1"/>
        <end position="463"/>
    </location>
</feature>
<evidence type="ECO:0000256" key="6">
    <source>
        <dbReference type="SAM" id="MobiDB-lite"/>
    </source>
</evidence>
<dbReference type="EMBL" id="MCGR01000001">
    <property type="protein sequence ID" value="ORY92648.1"/>
    <property type="molecule type" value="Genomic_DNA"/>
</dbReference>
<feature type="compositionally biased region" description="Basic residues" evidence="6">
    <location>
        <begin position="421"/>
        <end position="433"/>
    </location>
</feature>
<feature type="compositionally biased region" description="Basic and acidic residues" evidence="6">
    <location>
        <begin position="580"/>
        <end position="592"/>
    </location>
</feature>
<feature type="compositionally biased region" description="Basic residues" evidence="6">
    <location>
        <begin position="197"/>
        <end position="226"/>
    </location>
</feature>
<keyword evidence="4" id="KW-0804">Transcription</keyword>
<proteinExistence type="predicted"/>
<evidence type="ECO:0000256" key="4">
    <source>
        <dbReference type="ARBA" id="ARBA00023163"/>
    </source>
</evidence>